<dbReference type="PANTHER" id="PTHR32166">
    <property type="entry name" value="OSJNBA0013A04.12 PROTEIN"/>
    <property type="match status" value="1"/>
</dbReference>
<dbReference type="Proteomes" id="UP000515211">
    <property type="component" value="Chromosome 6"/>
</dbReference>
<name>A0A6P5M899_ARADU</name>
<accession>A0A6P5M899</accession>
<dbReference type="PANTHER" id="PTHR32166:SF121">
    <property type="entry name" value="DUF659 DOMAIN-CONTAINING PROTEIN"/>
    <property type="match status" value="1"/>
</dbReference>
<dbReference type="InterPro" id="IPR007021">
    <property type="entry name" value="DUF659"/>
</dbReference>
<evidence type="ECO:0000313" key="3">
    <source>
        <dbReference type="RefSeq" id="XP_020981387.2"/>
    </source>
</evidence>
<dbReference type="RefSeq" id="XP_020981387.2">
    <property type="nucleotide sequence ID" value="XM_021125728.2"/>
</dbReference>
<dbReference type="SUPFAM" id="SSF53098">
    <property type="entry name" value="Ribonuclease H-like"/>
    <property type="match status" value="1"/>
</dbReference>
<keyword evidence="2" id="KW-1185">Reference proteome</keyword>
<dbReference type="AlphaFoldDB" id="A0A6P5M899"/>
<evidence type="ECO:0000259" key="1">
    <source>
        <dbReference type="Pfam" id="PF04937"/>
    </source>
</evidence>
<reference evidence="3" key="2">
    <citation type="submission" date="2025-08" db="UniProtKB">
        <authorList>
            <consortium name="RefSeq"/>
        </authorList>
    </citation>
    <scope>IDENTIFICATION</scope>
    <source>
        <tissue evidence="3">Whole plant</tissue>
    </source>
</reference>
<feature type="domain" description="DUF659" evidence="1">
    <location>
        <begin position="2"/>
        <end position="51"/>
    </location>
</feature>
<dbReference type="Pfam" id="PF04937">
    <property type="entry name" value="DUF659"/>
    <property type="match status" value="1"/>
</dbReference>
<dbReference type="KEGG" id="adu:107492999"/>
<evidence type="ECO:0000313" key="2">
    <source>
        <dbReference type="Proteomes" id="UP000515211"/>
    </source>
</evidence>
<dbReference type="GeneID" id="107492999"/>
<proteinExistence type="predicted"/>
<organism evidence="2 3">
    <name type="scientific">Arachis duranensis</name>
    <name type="common">Wild peanut</name>
    <dbReference type="NCBI Taxonomy" id="130453"/>
    <lineage>
        <taxon>Eukaryota</taxon>
        <taxon>Viridiplantae</taxon>
        <taxon>Streptophyta</taxon>
        <taxon>Embryophyta</taxon>
        <taxon>Tracheophyta</taxon>
        <taxon>Spermatophyta</taxon>
        <taxon>Magnoliopsida</taxon>
        <taxon>eudicotyledons</taxon>
        <taxon>Gunneridae</taxon>
        <taxon>Pentapetalae</taxon>
        <taxon>rosids</taxon>
        <taxon>fabids</taxon>
        <taxon>Fabales</taxon>
        <taxon>Fabaceae</taxon>
        <taxon>Papilionoideae</taxon>
        <taxon>50 kb inversion clade</taxon>
        <taxon>dalbergioids sensu lato</taxon>
        <taxon>Dalbergieae</taxon>
        <taxon>Pterocarpus clade</taxon>
        <taxon>Arachis</taxon>
    </lineage>
</organism>
<protein>
    <submittedName>
        <fullName evidence="3">Uncharacterized protein LOC107492999</fullName>
    </submittedName>
</protein>
<gene>
    <name evidence="3" type="primary">LOC107492999</name>
</gene>
<reference evidence="2" key="1">
    <citation type="journal article" date="2016" name="Nat. Genet.">
        <title>The genome sequences of Arachis duranensis and Arachis ipaensis, the diploid ancestors of cultivated peanut.</title>
        <authorList>
            <person name="Bertioli D.J."/>
            <person name="Cannon S.B."/>
            <person name="Froenicke L."/>
            <person name="Huang G."/>
            <person name="Farmer A.D."/>
            <person name="Cannon E.K."/>
            <person name="Liu X."/>
            <person name="Gao D."/>
            <person name="Clevenger J."/>
            <person name="Dash S."/>
            <person name="Ren L."/>
            <person name="Moretzsohn M.C."/>
            <person name="Shirasawa K."/>
            <person name="Huang W."/>
            <person name="Vidigal B."/>
            <person name="Abernathy B."/>
            <person name="Chu Y."/>
            <person name="Niederhuth C.E."/>
            <person name="Umale P."/>
            <person name="Araujo A.C."/>
            <person name="Kozik A."/>
            <person name="Kim K.D."/>
            <person name="Burow M.D."/>
            <person name="Varshney R.K."/>
            <person name="Wang X."/>
            <person name="Zhang X."/>
            <person name="Barkley N."/>
            <person name="Guimaraes P.M."/>
            <person name="Isobe S."/>
            <person name="Guo B."/>
            <person name="Liao B."/>
            <person name="Stalker H.T."/>
            <person name="Schmitz R.J."/>
            <person name="Scheffler B.E."/>
            <person name="Leal-Bertioli S.C."/>
            <person name="Xun X."/>
            <person name="Jackson S.A."/>
            <person name="Michelmore R."/>
            <person name="Ozias-Akins P."/>
        </authorList>
    </citation>
    <scope>NUCLEOTIDE SEQUENCE [LARGE SCALE GENOMIC DNA]</scope>
    <source>
        <strain evidence="2">cv. V14167</strain>
    </source>
</reference>
<dbReference type="InterPro" id="IPR012337">
    <property type="entry name" value="RNaseH-like_sf"/>
</dbReference>
<sequence>MSFIKTVDSSDVIKTVDALFNLFGDVIEWVGSSNIVHVVTDNAANYTEIVRPGVTHFAIVFITLKSIYDHKEDLQALMMDKYFTSHKLAKSANGKIVSSIVLDSKFWQNCVTTVKIVGPLIKLLRLVDADEKSSLRILYESIQRAKNAIKTMFRNRKAAYTPYTSILKMRWDKHLKRDLHAAAYFLNPGIFYSEDFVEKANILRSLLNLLDVKTLCDDSVVAMQEIQRYQDCKKSFGRESAKRVISRLEPVCLLHQTYYSSGCERNWSLFEQIHSKRRNRLEYQRLSDIVYVTYNLCLQSGLHRKKMNYDPLDIQSIDTVDF</sequence>